<comment type="caution">
    <text evidence="1">The sequence shown here is derived from an EMBL/GenBank/DDBJ whole genome shotgun (WGS) entry which is preliminary data.</text>
</comment>
<protein>
    <submittedName>
        <fullName evidence="1">Uncharacterized protein</fullName>
    </submittedName>
</protein>
<organism evidence="1 2">
    <name type="scientific">Adlercreutzia muris</name>
    <dbReference type="NCBI Taxonomy" id="1796610"/>
    <lineage>
        <taxon>Bacteria</taxon>
        <taxon>Bacillati</taxon>
        <taxon>Actinomycetota</taxon>
        <taxon>Coriobacteriia</taxon>
        <taxon>Eggerthellales</taxon>
        <taxon>Eggerthellaceae</taxon>
        <taxon>Adlercreutzia</taxon>
    </lineage>
</organism>
<dbReference type="Proteomes" id="UP000479639">
    <property type="component" value="Unassembled WGS sequence"/>
</dbReference>
<dbReference type="AlphaFoldDB" id="A0A7C8FM63"/>
<reference evidence="1 2" key="1">
    <citation type="submission" date="2019-09" db="EMBL/GenBank/DDBJ databases">
        <title>Whole genome shotgun sequencing (WGS) of Ellagibacter isourolithinifaciens DSM 104140(T) and Adlercreutzia muris DSM 29508(T).</title>
        <authorList>
            <person name="Stoll D.A."/>
            <person name="Danylec N."/>
            <person name="Huch M."/>
        </authorList>
    </citation>
    <scope>NUCLEOTIDE SEQUENCE [LARGE SCALE GENOMIC DNA]</scope>
    <source>
        <strain evidence="1 2">DSM 29508</strain>
    </source>
</reference>
<proteinExistence type="predicted"/>
<evidence type="ECO:0000313" key="2">
    <source>
        <dbReference type="Proteomes" id="UP000479639"/>
    </source>
</evidence>
<evidence type="ECO:0000313" key="1">
    <source>
        <dbReference type="EMBL" id="KAB1651001.1"/>
    </source>
</evidence>
<sequence>MRCNLETLGQALAATYEKRGGANVIADYEKTLSAVRKDEGLTKLWARYLETHSYAASIEFPETCDSVTKAMGVIKAYLR</sequence>
<gene>
    <name evidence="1" type="ORF">F8D48_02720</name>
</gene>
<keyword evidence="2" id="KW-1185">Reference proteome</keyword>
<dbReference type="EMBL" id="WAJS01000006">
    <property type="protein sequence ID" value="KAB1651001.1"/>
    <property type="molecule type" value="Genomic_DNA"/>
</dbReference>
<name>A0A7C8FM63_9ACTN</name>
<dbReference type="RefSeq" id="WP_151429866.1">
    <property type="nucleotide sequence ID" value="NZ_JANJZI010000012.1"/>
</dbReference>
<accession>A0A7C8FM63</accession>